<evidence type="ECO:0000313" key="13">
    <source>
        <dbReference type="Proteomes" id="UP000232323"/>
    </source>
</evidence>
<feature type="binding site" evidence="9">
    <location>
        <position position="46"/>
    </location>
    <ligand>
        <name>ATP</name>
        <dbReference type="ChEBI" id="CHEBI:30616"/>
    </ligand>
</feature>
<evidence type="ECO:0000256" key="7">
    <source>
        <dbReference type="ARBA" id="ARBA00047811"/>
    </source>
</evidence>
<dbReference type="Gene3D" id="1.10.510.10">
    <property type="entry name" value="Transferase(Phosphotransferase) domain 1"/>
    <property type="match status" value="1"/>
</dbReference>
<keyword evidence="2" id="KW-0723">Serine/threonine-protein kinase</keyword>
<dbReference type="SMART" id="SM00220">
    <property type="entry name" value="S_TKc"/>
    <property type="match status" value="1"/>
</dbReference>
<dbReference type="SUPFAM" id="SSF56112">
    <property type="entry name" value="Protein kinase-like (PK-like)"/>
    <property type="match status" value="1"/>
</dbReference>
<dbReference type="Gene3D" id="3.30.200.20">
    <property type="entry name" value="Phosphorylase Kinase, domain 1"/>
    <property type="match status" value="1"/>
</dbReference>
<evidence type="ECO:0000256" key="2">
    <source>
        <dbReference type="ARBA" id="ARBA00022527"/>
    </source>
</evidence>
<dbReference type="InterPro" id="IPR000719">
    <property type="entry name" value="Prot_kinase_dom"/>
</dbReference>
<dbReference type="InterPro" id="IPR008271">
    <property type="entry name" value="Ser/Thr_kinase_AS"/>
</dbReference>
<gene>
    <name evidence="12" type="ORF">CEUSTIGMA_g1755.t1</name>
</gene>
<keyword evidence="13" id="KW-1185">Reference proteome</keyword>
<feature type="compositionally biased region" description="Low complexity" evidence="10">
    <location>
        <begin position="669"/>
        <end position="691"/>
    </location>
</feature>
<proteinExistence type="predicted"/>
<dbReference type="PANTHER" id="PTHR24055">
    <property type="entry name" value="MITOGEN-ACTIVATED PROTEIN KINASE"/>
    <property type="match status" value="1"/>
</dbReference>
<evidence type="ECO:0000256" key="3">
    <source>
        <dbReference type="ARBA" id="ARBA00022679"/>
    </source>
</evidence>
<evidence type="ECO:0000259" key="11">
    <source>
        <dbReference type="PROSITE" id="PS50011"/>
    </source>
</evidence>
<evidence type="ECO:0000256" key="5">
    <source>
        <dbReference type="ARBA" id="ARBA00022777"/>
    </source>
</evidence>
<organism evidence="12 13">
    <name type="scientific">Chlamydomonas eustigma</name>
    <dbReference type="NCBI Taxonomy" id="1157962"/>
    <lineage>
        <taxon>Eukaryota</taxon>
        <taxon>Viridiplantae</taxon>
        <taxon>Chlorophyta</taxon>
        <taxon>core chlorophytes</taxon>
        <taxon>Chlorophyceae</taxon>
        <taxon>CS clade</taxon>
        <taxon>Chlamydomonadales</taxon>
        <taxon>Chlamydomonadaceae</taxon>
        <taxon>Chlamydomonas</taxon>
    </lineage>
</organism>
<evidence type="ECO:0000256" key="4">
    <source>
        <dbReference type="ARBA" id="ARBA00022741"/>
    </source>
</evidence>
<evidence type="ECO:0000256" key="1">
    <source>
        <dbReference type="ARBA" id="ARBA00012425"/>
    </source>
</evidence>
<sequence length="894" mass="96651">MNLNMLKLSDQAGMDRFEYVESLGEGAYGQVWSCMDKETGMMVALKRFKEAHEDEEVMRLATREIRLLKASQHPSIVKLHEAFRSRSGRVYMVMEYVKHTLTEQLQKCRYGFANDSVKLITWQLLQATAFLHCNKVIHRDLKPANILLTEDGRVKLCDFGFARTLRPSDIADYTQYVVTRWYRPPELLVGGAYGSPVGEVSCVGGAYGSPVGEVSCVGGAYGSPVDIWAIGCLLGEMATGRAMFPGRDTLDQLTLTIQTVGILPMWQMQLLGLDQKMSKFQVPGPDKIKSLEKRYPEMSSKMMDVLKACLDPEPAKRKTALELLAMPYFDDVHDLVHSTLLQREYDLAYADAASQGAPSALSLRTATSMYTAKRAAGHNPSLRLSLASGEFQLEDEEAALQGTSRGHLLHGQRHRRNNSTSHAVPTAQLGVGGFGAGSARAQRTEAKIQLKPEAPHAEVTALGPPSSSLRRSKSIGLEHTAHAVHSLPVSDHPSDMIDTATNLNKSSDGDCKTPDATQVAGPSIINDKPGGPEATSASESLPSAQCQAEAMTSTSLSLRAMRIIESNKDDSSNSVVKETLTQVQKSALSVGRMSVPHLVPSHDSPQGVIVDIPEAHLKSNSNQGSDGGAATGRGSMKPARLPLGTSSVKFSGSQLQPGTVDGQDLLMVGSKPLNKSSKSSSSRGSHEGSLSCRRSGGSDSIKQAAMAPTPIHELYKVTLPTAQPVQSYFHRQQYLQSHSGGSSPQAGTDPKPYPAHESQSRMVVLPSISRKKVLETTQQRLRHQRISEPHIGSVESKHELKCGSPSNFEVSNHGSVDDTCHGNHTHCSRLQGETHAALISTGEGFGGVSRKQPPPPLPPGYSGSRVSRSISDRQAAVVRPPSLMDVSHKVHLKD</sequence>
<dbReference type="PROSITE" id="PS00108">
    <property type="entry name" value="PROTEIN_KINASE_ST"/>
    <property type="match status" value="1"/>
</dbReference>
<evidence type="ECO:0000256" key="8">
    <source>
        <dbReference type="ARBA" id="ARBA00048367"/>
    </source>
</evidence>
<dbReference type="GO" id="GO:0004693">
    <property type="term" value="F:cyclin-dependent protein serine/threonine kinase activity"/>
    <property type="evidence" value="ECO:0007669"/>
    <property type="project" value="UniProtKB-EC"/>
</dbReference>
<dbReference type="Pfam" id="PF00069">
    <property type="entry name" value="Pkinase"/>
    <property type="match status" value="1"/>
</dbReference>
<name>A0A250WU69_9CHLO</name>
<evidence type="ECO:0000256" key="9">
    <source>
        <dbReference type="PROSITE-ProRule" id="PRU10141"/>
    </source>
</evidence>
<feature type="region of interest" description="Disordered" evidence="10">
    <location>
        <begin position="617"/>
        <end position="702"/>
    </location>
</feature>
<dbReference type="Proteomes" id="UP000232323">
    <property type="component" value="Unassembled WGS sequence"/>
</dbReference>
<feature type="compositionally biased region" description="Polar residues" evidence="10">
    <location>
        <begin position="644"/>
        <end position="657"/>
    </location>
</feature>
<keyword evidence="5" id="KW-0418">Kinase</keyword>
<feature type="region of interest" description="Disordered" evidence="10">
    <location>
        <begin position="735"/>
        <end position="760"/>
    </location>
</feature>
<dbReference type="GO" id="GO:0005524">
    <property type="term" value="F:ATP binding"/>
    <property type="evidence" value="ECO:0007669"/>
    <property type="project" value="UniProtKB-UniRule"/>
</dbReference>
<evidence type="ECO:0000313" key="12">
    <source>
        <dbReference type="EMBL" id="GAX74306.1"/>
    </source>
</evidence>
<reference evidence="12 13" key="1">
    <citation type="submission" date="2017-08" db="EMBL/GenBank/DDBJ databases">
        <title>Acidophilic green algal genome provides insights into adaptation to an acidic environment.</title>
        <authorList>
            <person name="Hirooka S."/>
            <person name="Hirose Y."/>
            <person name="Kanesaki Y."/>
            <person name="Higuchi S."/>
            <person name="Fujiwara T."/>
            <person name="Onuma R."/>
            <person name="Era A."/>
            <person name="Ohbayashi R."/>
            <person name="Uzuka A."/>
            <person name="Nozaki H."/>
            <person name="Yoshikawa H."/>
            <person name="Miyagishima S.Y."/>
        </authorList>
    </citation>
    <scope>NUCLEOTIDE SEQUENCE [LARGE SCALE GENOMIC DNA]</scope>
    <source>
        <strain evidence="12 13">NIES-2499</strain>
    </source>
</reference>
<dbReference type="InterPro" id="IPR050117">
    <property type="entry name" value="MAPK"/>
</dbReference>
<evidence type="ECO:0000256" key="10">
    <source>
        <dbReference type="SAM" id="MobiDB-lite"/>
    </source>
</evidence>
<feature type="compositionally biased region" description="Polar residues" evidence="10">
    <location>
        <begin position="535"/>
        <end position="552"/>
    </location>
</feature>
<accession>A0A250WU69</accession>
<feature type="region of interest" description="Disordered" evidence="10">
    <location>
        <begin position="843"/>
        <end position="894"/>
    </location>
</feature>
<feature type="compositionally biased region" description="Polar residues" evidence="10">
    <location>
        <begin position="735"/>
        <end position="746"/>
    </location>
</feature>
<dbReference type="InterPro" id="IPR017441">
    <property type="entry name" value="Protein_kinase_ATP_BS"/>
</dbReference>
<dbReference type="EC" id="2.7.11.22" evidence="1"/>
<dbReference type="InterPro" id="IPR011009">
    <property type="entry name" value="Kinase-like_dom_sf"/>
</dbReference>
<dbReference type="AlphaFoldDB" id="A0A250WU69"/>
<comment type="catalytic activity">
    <reaction evidence="8">
        <text>L-seryl-[protein] + ATP = O-phospho-L-seryl-[protein] + ADP + H(+)</text>
        <dbReference type="Rhea" id="RHEA:17989"/>
        <dbReference type="Rhea" id="RHEA-COMP:9863"/>
        <dbReference type="Rhea" id="RHEA-COMP:11604"/>
        <dbReference type="ChEBI" id="CHEBI:15378"/>
        <dbReference type="ChEBI" id="CHEBI:29999"/>
        <dbReference type="ChEBI" id="CHEBI:30616"/>
        <dbReference type="ChEBI" id="CHEBI:83421"/>
        <dbReference type="ChEBI" id="CHEBI:456216"/>
        <dbReference type="EC" id="2.7.11.22"/>
    </reaction>
</comment>
<dbReference type="STRING" id="1157962.A0A250WU69"/>
<evidence type="ECO:0000256" key="6">
    <source>
        <dbReference type="ARBA" id="ARBA00022840"/>
    </source>
</evidence>
<keyword evidence="3" id="KW-0808">Transferase</keyword>
<dbReference type="FunFam" id="3.30.200.20:FF:000049">
    <property type="entry name" value="cyclin-dependent kinase-like 1 isoform X1"/>
    <property type="match status" value="1"/>
</dbReference>
<dbReference type="EMBL" id="BEGY01000006">
    <property type="protein sequence ID" value="GAX74306.1"/>
    <property type="molecule type" value="Genomic_DNA"/>
</dbReference>
<comment type="caution">
    <text evidence="12">The sequence shown here is derived from an EMBL/GenBank/DDBJ whole genome shotgun (WGS) entry which is preliminary data.</text>
</comment>
<feature type="domain" description="Protein kinase" evidence="11">
    <location>
        <begin position="17"/>
        <end position="329"/>
    </location>
</feature>
<dbReference type="PROSITE" id="PS00107">
    <property type="entry name" value="PROTEIN_KINASE_ATP"/>
    <property type="match status" value="1"/>
</dbReference>
<keyword evidence="6 9" id="KW-0067">ATP-binding</keyword>
<dbReference type="OrthoDB" id="538973at2759"/>
<dbReference type="PROSITE" id="PS50011">
    <property type="entry name" value="PROTEIN_KINASE_DOM"/>
    <property type="match status" value="1"/>
</dbReference>
<comment type="catalytic activity">
    <reaction evidence="7">
        <text>L-threonyl-[protein] + ATP = O-phospho-L-threonyl-[protein] + ADP + H(+)</text>
        <dbReference type="Rhea" id="RHEA:46608"/>
        <dbReference type="Rhea" id="RHEA-COMP:11060"/>
        <dbReference type="Rhea" id="RHEA-COMP:11605"/>
        <dbReference type="ChEBI" id="CHEBI:15378"/>
        <dbReference type="ChEBI" id="CHEBI:30013"/>
        <dbReference type="ChEBI" id="CHEBI:30616"/>
        <dbReference type="ChEBI" id="CHEBI:61977"/>
        <dbReference type="ChEBI" id="CHEBI:456216"/>
        <dbReference type="EC" id="2.7.11.22"/>
    </reaction>
</comment>
<feature type="region of interest" description="Disordered" evidence="10">
    <location>
        <begin position="519"/>
        <end position="552"/>
    </location>
</feature>
<keyword evidence="4 9" id="KW-0547">Nucleotide-binding</keyword>
<protein>
    <recommendedName>
        <fullName evidence="1">cyclin-dependent kinase</fullName>
        <ecNumber evidence="1">2.7.11.22</ecNumber>
    </recommendedName>
</protein>